<keyword evidence="3" id="KW-1185">Reference proteome</keyword>
<gene>
    <name evidence="2" type="ORF">BDZ94DRAFT_1265671</name>
</gene>
<evidence type="ECO:0000256" key="1">
    <source>
        <dbReference type="SAM" id="Phobius"/>
    </source>
</evidence>
<dbReference type="Proteomes" id="UP000807353">
    <property type="component" value="Unassembled WGS sequence"/>
</dbReference>
<evidence type="ECO:0000313" key="3">
    <source>
        <dbReference type="Proteomes" id="UP000807353"/>
    </source>
</evidence>
<protein>
    <submittedName>
        <fullName evidence="2">Uncharacterized protein</fullName>
    </submittedName>
</protein>
<evidence type="ECO:0000313" key="2">
    <source>
        <dbReference type="EMBL" id="KAF9460588.1"/>
    </source>
</evidence>
<proteinExistence type="predicted"/>
<accession>A0A9P5Y1G8</accession>
<keyword evidence="1" id="KW-1133">Transmembrane helix</keyword>
<comment type="caution">
    <text evidence="2">The sequence shown here is derived from an EMBL/GenBank/DDBJ whole genome shotgun (WGS) entry which is preliminary data.</text>
</comment>
<dbReference type="AlphaFoldDB" id="A0A9P5Y1G8"/>
<keyword evidence="1" id="KW-0472">Membrane</keyword>
<feature type="transmembrane region" description="Helical" evidence="1">
    <location>
        <begin position="30"/>
        <end position="52"/>
    </location>
</feature>
<feature type="transmembrane region" description="Helical" evidence="1">
    <location>
        <begin position="72"/>
        <end position="93"/>
    </location>
</feature>
<keyword evidence="1" id="KW-0812">Transmembrane</keyword>
<organism evidence="2 3">
    <name type="scientific">Collybia nuda</name>
    <dbReference type="NCBI Taxonomy" id="64659"/>
    <lineage>
        <taxon>Eukaryota</taxon>
        <taxon>Fungi</taxon>
        <taxon>Dikarya</taxon>
        <taxon>Basidiomycota</taxon>
        <taxon>Agaricomycotina</taxon>
        <taxon>Agaricomycetes</taxon>
        <taxon>Agaricomycetidae</taxon>
        <taxon>Agaricales</taxon>
        <taxon>Tricholomatineae</taxon>
        <taxon>Clitocybaceae</taxon>
        <taxon>Collybia</taxon>
    </lineage>
</organism>
<dbReference type="EMBL" id="MU150296">
    <property type="protein sequence ID" value="KAF9460588.1"/>
    <property type="molecule type" value="Genomic_DNA"/>
</dbReference>
<name>A0A9P5Y1G8_9AGAR</name>
<sequence length="106" mass="11407">MAHCNHTVGGGFQVARKVGDGCFETNVAKFYVMLVAASMSCVCTQVCGAGLLEKNFERGLIVLGGGSLECSSGVRFLVVFVYCGVWLPALGFYRDAYILRNLKTDV</sequence>
<reference evidence="2" key="1">
    <citation type="submission" date="2020-11" db="EMBL/GenBank/DDBJ databases">
        <authorList>
            <consortium name="DOE Joint Genome Institute"/>
            <person name="Ahrendt S."/>
            <person name="Riley R."/>
            <person name="Andreopoulos W."/>
            <person name="Labutti K."/>
            <person name="Pangilinan J."/>
            <person name="Ruiz-Duenas F.J."/>
            <person name="Barrasa J.M."/>
            <person name="Sanchez-Garcia M."/>
            <person name="Camarero S."/>
            <person name="Miyauchi S."/>
            <person name="Serrano A."/>
            <person name="Linde D."/>
            <person name="Babiker R."/>
            <person name="Drula E."/>
            <person name="Ayuso-Fernandez I."/>
            <person name="Pacheco R."/>
            <person name="Padilla G."/>
            <person name="Ferreira P."/>
            <person name="Barriuso J."/>
            <person name="Kellner H."/>
            <person name="Castanera R."/>
            <person name="Alfaro M."/>
            <person name="Ramirez L."/>
            <person name="Pisabarro A.G."/>
            <person name="Kuo A."/>
            <person name="Tritt A."/>
            <person name="Lipzen A."/>
            <person name="He G."/>
            <person name="Yan M."/>
            <person name="Ng V."/>
            <person name="Cullen D."/>
            <person name="Martin F."/>
            <person name="Rosso M.-N."/>
            <person name="Henrissat B."/>
            <person name="Hibbett D."/>
            <person name="Martinez A.T."/>
            <person name="Grigoriev I.V."/>
        </authorList>
    </citation>
    <scope>NUCLEOTIDE SEQUENCE</scope>
    <source>
        <strain evidence="2">CBS 247.69</strain>
    </source>
</reference>